<dbReference type="EMBL" id="ML769403">
    <property type="protein sequence ID" value="KAE9406296.1"/>
    <property type="molecule type" value="Genomic_DNA"/>
</dbReference>
<evidence type="ECO:0000313" key="2">
    <source>
        <dbReference type="EMBL" id="KAE9406296.1"/>
    </source>
</evidence>
<sequence length="177" mass="19293">MDSLPPSSAGTSSSYSESYGNSRKPSSSSVLWAHLLRKDALTASVKTDAPLQPLAPVDKSGTSTRILLLDTQAHLQKFGRKVDDLTSKVAHAKQEIVTVKTLFQQDREGLMSEFVDLLNRSQLEIQKTIGEPAQASKCEDLEKIVEVRLESMDQRLAALQMVSVVNQISSSVAHACP</sequence>
<dbReference type="OrthoDB" id="3270311at2759"/>
<feature type="region of interest" description="Disordered" evidence="1">
    <location>
        <begin position="1"/>
        <end position="27"/>
    </location>
</feature>
<evidence type="ECO:0000256" key="1">
    <source>
        <dbReference type="SAM" id="MobiDB-lite"/>
    </source>
</evidence>
<dbReference type="AlphaFoldDB" id="A0A6A4I6S7"/>
<organism evidence="2 3">
    <name type="scientific">Gymnopus androsaceus JB14</name>
    <dbReference type="NCBI Taxonomy" id="1447944"/>
    <lineage>
        <taxon>Eukaryota</taxon>
        <taxon>Fungi</taxon>
        <taxon>Dikarya</taxon>
        <taxon>Basidiomycota</taxon>
        <taxon>Agaricomycotina</taxon>
        <taxon>Agaricomycetes</taxon>
        <taxon>Agaricomycetidae</taxon>
        <taxon>Agaricales</taxon>
        <taxon>Marasmiineae</taxon>
        <taxon>Omphalotaceae</taxon>
        <taxon>Gymnopus</taxon>
    </lineage>
</organism>
<accession>A0A6A4I6S7</accession>
<reference evidence="2" key="1">
    <citation type="journal article" date="2019" name="Environ. Microbiol.">
        <title>Fungal ecological strategies reflected in gene transcription - a case study of two litter decomposers.</title>
        <authorList>
            <person name="Barbi F."/>
            <person name="Kohler A."/>
            <person name="Barry K."/>
            <person name="Baskaran P."/>
            <person name="Daum C."/>
            <person name="Fauchery L."/>
            <person name="Ihrmark K."/>
            <person name="Kuo A."/>
            <person name="LaButti K."/>
            <person name="Lipzen A."/>
            <person name="Morin E."/>
            <person name="Grigoriev I.V."/>
            <person name="Henrissat B."/>
            <person name="Lindahl B."/>
            <person name="Martin F."/>
        </authorList>
    </citation>
    <scope>NUCLEOTIDE SEQUENCE</scope>
    <source>
        <strain evidence="2">JB14</strain>
    </source>
</reference>
<protein>
    <submittedName>
        <fullName evidence="2">Uncharacterized protein</fullName>
    </submittedName>
</protein>
<gene>
    <name evidence="2" type="ORF">BT96DRAFT_811151</name>
</gene>
<keyword evidence="3" id="KW-1185">Reference proteome</keyword>
<name>A0A6A4I6S7_9AGAR</name>
<feature type="compositionally biased region" description="Low complexity" evidence="1">
    <location>
        <begin position="1"/>
        <end position="22"/>
    </location>
</feature>
<dbReference type="Proteomes" id="UP000799118">
    <property type="component" value="Unassembled WGS sequence"/>
</dbReference>
<proteinExistence type="predicted"/>
<evidence type="ECO:0000313" key="3">
    <source>
        <dbReference type="Proteomes" id="UP000799118"/>
    </source>
</evidence>